<comment type="caution">
    <text evidence="1">The sequence shown here is derived from an EMBL/GenBank/DDBJ whole genome shotgun (WGS) entry which is preliminary data.</text>
</comment>
<sequence>MKLGNSGANNKGKKYIKIKPGAVATPENQSKADAFKEWFGLSYNRLQTELINKDTYEEDVLNDTFLRIYDKILFGGLEIADYKAYFHRAFFTNFMQVNIQISQSITTPLDNHDKIDDSENDEELIKTKFRLENDIFDFVYSRYPIHEFELFKMYVRLKPAINYADLSAMTSISQSRISEIISKIRRDICKQKDFSERRQSTLRKTEC</sequence>
<evidence type="ECO:0000313" key="2">
    <source>
        <dbReference type="Proteomes" id="UP000247973"/>
    </source>
</evidence>
<evidence type="ECO:0000313" key="1">
    <source>
        <dbReference type="EMBL" id="PXV62683.1"/>
    </source>
</evidence>
<protein>
    <submittedName>
        <fullName evidence="1">Uncharacterized protein</fullName>
    </submittedName>
</protein>
<proteinExistence type="predicted"/>
<reference evidence="1 2" key="1">
    <citation type="submission" date="2018-03" db="EMBL/GenBank/DDBJ databases">
        <title>Genomic Encyclopedia of Archaeal and Bacterial Type Strains, Phase II (KMG-II): from individual species to whole genera.</title>
        <authorList>
            <person name="Goeker M."/>
        </authorList>
    </citation>
    <scope>NUCLEOTIDE SEQUENCE [LARGE SCALE GENOMIC DNA]</scope>
    <source>
        <strain evidence="1 2">DSM 100214</strain>
    </source>
</reference>
<accession>A0A2V3PTX8</accession>
<dbReference type="AlphaFoldDB" id="A0A2V3PTX8"/>
<gene>
    <name evidence="1" type="ORF">CLV62_11872</name>
</gene>
<dbReference type="OrthoDB" id="996356at2"/>
<dbReference type="EMBL" id="QICL01000018">
    <property type="protein sequence ID" value="PXV62683.1"/>
    <property type="molecule type" value="Genomic_DNA"/>
</dbReference>
<name>A0A2V3PTX8_9BACT</name>
<organism evidence="1 2">
    <name type="scientific">Dysgonomonas alginatilytica</name>
    <dbReference type="NCBI Taxonomy" id="1605892"/>
    <lineage>
        <taxon>Bacteria</taxon>
        <taxon>Pseudomonadati</taxon>
        <taxon>Bacteroidota</taxon>
        <taxon>Bacteroidia</taxon>
        <taxon>Bacteroidales</taxon>
        <taxon>Dysgonomonadaceae</taxon>
        <taxon>Dysgonomonas</taxon>
    </lineage>
</organism>
<keyword evidence="2" id="KW-1185">Reference proteome</keyword>
<dbReference type="RefSeq" id="WP_110311351.1">
    <property type="nucleotide sequence ID" value="NZ_QICL01000018.1"/>
</dbReference>
<dbReference type="Proteomes" id="UP000247973">
    <property type="component" value="Unassembled WGS sequence"/>
</dbReference>